<accession>A0A8H6YV98</accession>
<feature type="region of interest" description="Disordered" evidence="1">
    <location>
        <begin position="616"/>
        <end position="635"/>
    </location>
</feature>
<feature type="compositionally biased region" description="Basic and acidic residues" evidence="1">
    <location>
        <begin position="324"/>
        <end position="351"/>
    </location>
</feature>
<dbReference type="Proteomes" id="UP000623467">
    <property type="component" value="Unassembled WGS sequence"/>
</dbReference>
<feature type="compositionally biased region" description="Low complexity" evidence="1">
    <location>
        <begin position="292"/>
        <end position="323"/>
    </location>
</feature>
<feature type="compositionally biased region" description="Polar residues" evidence="1">
    <location>
        <begin position="21"/>
        <end position="57"/>
    </location>
</feature>
<evidence type="ECO:0000313" key="2">
    <source>
        <dbReference type="EMBL" id="KAF7367758.1"/>
    </source>
</evidence>
<feature type="compositionally biased region" description="Low complexity" evidence="1">
    <location>
        <begin position="225"/>
        <end position="239"/>
    </location>
</feature>
<evidence type="ECO:0000256" key="1">
    <source>
        <dbReference type="SAM" id="MobiDB-lite"/>
    </source>
</evidence>
<name>A0A8H6YV98_9AGAR</name>
<gene>
    <name evidence="2" type="ORF">MSAN_00839800</name>
</gene>
<dbReference type="OrthoDB" id="3056461at2759"/>
<feature type="region of interest" description="Disordered" evidence="1">
    <location>
        <begin position="578"/>
        <end position="599"/>
    </location>
</feature>
<feature type="compositionally biased region" description="Acidic residues" evidence="1">
    <location>
        <begin position="803"/>
        <end position="813"/>
    </location>
</feature>
<dbReference type="AlphaFoldDB" id="A0A8H6YV98"/>
<comment type="caution">
    <text evidence="2">The sequence shown here is derived from an EMBL/GenBank/DDBJ whole genome shotgun (WGS) entry which is preliminary data.</text>
</comment>
<proteinExistence type="predicted"/>
<sequence length="840" mass="91378">MQSPHTSLAPNAEGWIGDNGYPNNSATSSGYSDNSVTVGGYDNTVTSGGYSDNSIVPNSYPDHSVSPHGYPNNSIAANGYPDNSAAAGEHPQGQPQGQPVDVAALMAQNAELTAMLHQLKLGYDGAVQSTVQSQMDAFRDSVESDFAAMRDAARAGQQAVAQMRAERDAARTDQQVLAQMAATIARLERENASAGKSAQTPTRVRPAPSAGKSAHTPTRDPRVRPTPSKASQSKTQSSANATPAVQTPEPAHQSQPQSPHTRRSKASKDSTPQPPPKSSRSSSKAPQPPPESSRSSSKDSAPQSSSKSSRSSSKATPSSSSSSSKDKKSEPEAKSGTRQRKLGEHQMLKDDIDPDAGSFKTSFQMHVRFLAGALTSSEAPPSADQAAIDQFNRRFDGKTVTELRRLGQSGVPIIEIHKIKLGIDVKECIRSKSKILVAFAKIEEGGLIHIKSYLAKLGITVWAVNFTQSAYSLYNMTMRMAAIETFRFLAAGTYYDFFRLNTRFVNDTGLLVRLYDHFVHHHMYEMWAAEIRTPGSNQASTQRNNAIQARTRLHASRAKYLKDPNIPEGTKLMFAAKATSDDESTPKGPRALARPERSRAADKIVRALEDLMIQDLSSSTKKGSSRAANTRSRREDLVQPFADRGPSAFREIPSQMPIQYYDPAWFNARPAQLRAKIAPKVIVAFAPGSTDFFSGEGENNMSVEGLTQKYGDVVFKDYNLKYRTANHNAKASSDDDEEFNLDDADDEGEGDSIHSQDTEDEEMDISDTGSIRDFISNDGSGSEDESSEDGDHSDEQGYASGDEQQDAEQDDFDGQAQFAAAYDIQMEIFDGPDTDEDKRH</sequence>
<feature type="region of interest" description="Disordered" evidence="1">
    <location>
        <begin position="189"/>
        <end position="355"/>
    </location>
</feature>
<evidence type="ECO:0000313" key="3">
    <source>
        <dbReference type="Proteomes" id="UP000623467"/>
    </source>
</evidence>
<protein>
    <submittedName>
        <fullName evidence="2">Uncharacterized protein</fullName>
    </submittedName>
</protein>
<reference evidence="2" key="1">
    <citation type="submission" date="2020-05" db="EMBL/GenBank/DDBJ databases">
        <title>Mycena genomes resolve the evolution of fungal bioluminescence.</title>
        <authorList>
            <person name="Tsai I.J."/>
        </authorList>
    </citation>
    <scope>NUCLEOTIDE SEQUENCE</scope>
    <source>
        <strain evidence="2">160909Yilan</strain>
    </source>
</reference>
<feature type="compositionally biased region" description="Polar residues" evidence="1">
    <location>
        <begin position="616"/>
        <end position="630"/>
    </location>
</feature>
<feature type="region of interest" description="Disordered" evidence="1">
    <location>
        <begin position="1"/>
        <end position="98"/>
    </location>
</feature>
<organism evidence="2 3">
    <name type="scientific">Mycena sanguinolenta</name>
    <dbReference type="NCBI Taxonomy" id="230812"/>
    <lineage>
        <taxon>Eukaryota</taxon>
        <taxon>Fungi</taxon>
        <taxon>Dikarya</taxon>
        <taxon>Basidiomycota</taxon>
        <taxon>Agaricomycotina</taxon>
        <taxon>Agaricomycetes</taxon>
        <taxon>Agaricomycetidae</taxon>
        <taxon>Agaricales</taxon>
        <taxon>Marasmiineae</taxon>
        <taxon>Mycenaceae</taxon>
        <taxon>Mycena</taxon>
    </lineage>
</organism>
<dbReference type="EMBL" id="JACAZH010000005">
    <property type="protein sequence ID" value="KAF7367758.1"/>
    <property type="molecule type" value="Genomic_DNA"/>
</dbReference>
<keyword evidence="3" id="KW-1185">Reference proteome</keyword>
<feature type="region of interest" description="Disordered" evidence="1">
    <location>
        <begin position="728"/>
        <end position="816"/>
    </location>
</feature>
<feature type="compositionally biased region" description="Acidic residues" evidence="1">
    <location>
        <begin position="734"/>
        <end position="750"/>
    </location>
</feature>